<evidence type="ECO:0000313" key="8">
    <source>
        <dbReference type="EMBL" id="WCT71985.1"/>
    </source>
</evidence>
<dbReference type="PANTHER" id="PTHR35604">
    <property type="entry name" value="TRANSPOSASE INSH FOR INSERTION SEQUENCE ELEMENT IS5A-RELATED"/>
    <property type="match status" value="1"/>
</dbReference>
<accession>A0ABY7TGC5</accession>
<proteinExistence type="inferred from homology"/>
<evidence type="ECO:0000256" key="3">
    <source>
        <dbReference type="ARBA" id="ARBA00022578"/>
    </source>
</evidence>
<evidence type="ECO:0000313" key="10">
    <source>
        <dbReference type="Proteomes" id="UP001220395"/>
    </source>
</evidence>
<evidence type="ECO:0000259" key="6">
    <source>
        <dbReference type="Pfam" id="PF01609"/>
    </source>
</evidence>
<dbReference type="Pfam" id="PF05598">
    <property type="entry name" value="DUF772"/>
    <property type="match status" value="1"/>
</dbReference>
<evidence type="ECO:0000259" key="7">
    <source>
        <dbReference type="Pfam" id="PF05598"/>
    </source>
</evidence>
<evidence type="ECO:0000256" key="1">
    <source>
        <dbReference type="ARBA" id="ARBA00003544"/>
    </source>
</evidence>
<dbReference type="InterPro" id="IPR008490">
    <property type="entry name" value="Transposase_InsH_N"/>
</dbReference>
<dbReference type="RefSeq" id="WP_273685932.1">
    <property type="nucleotide sequence ID" value="NZ_CP117411.1"/>
</dbReference>
<dbReference type="Pfam" id="PF01609">
    <property type="entry name" value="DDE_Tnp_1"/>
    <property type="match status" value="1"/>
</dbReference>
<keyword evidence="4" id="KW-0238">DNA-binding</keyword>
<name>A0ABY7TGC5_9SPHN</name>
<dbReference type="InterPro" id="IPR047959">
    <property type="entry name" value="Transpos_IS5"/>
</dbReference>
<evidence type="ECO:0000313" key="9">
    <source>
        <dbReference type="EMBL" id="WCT74770.1"/>
    </source>
</evidence>
<feature type="domain" description="Transposase InsH N-terminal" evidence="7">
    <location>
        <begin position="20"/>
        <end position="107"/>
    </location>
</feature>
<evidence type="ECO:0000256" key="2">
    <source>
        <dbReference type="ARBA" id="ARBA00010075"/>
    </source>
</evidence>
<comment type="similarity">
    <text evidence="2">Belongs to the transposase 11 family.</text>
</comment>
<reference evidence="8 10" key="1">
    <citation type="submission" date="2023-02" db="EMBL/GenBank/DDBJ databases">
        <title>Genome sequence of Sphingomonas naphthae.</title>
        <authorList>
            <person name="Kim S."/>
            <person name="Heo J."/>
            <person name="Kwon S.-W."/>
        </authorList>
    </citation>
    <scope>NUCLEOTIDE SEQUENCE [LARGE SCALE GENOMIC DNA]</scope>
    <source>
        <strain evidence="8 10">KACC 18716</strain>
    </source>
</reference>
<dbReference type="Proteomes" id="UP001220395">
    <property type="component" value="Chromosome"/>
</dbReference>
<keyword evidence="5" id="KW-0233">DNA recombination</keyword>
<dbReference type="EMBL" id="CP117411">
    <property type="protein sequence ID" value="WCT74770.1"/>
    <property type="molecule type" value="Genomic_DNA"/>
</dbReference>
<gene>
    <name evidence="9" type="ORF">PQ455_05985</name>
    <name evidence="8" type="ORF">PQ455_10020</name>
</gene>
<evidence type="ECO:0000256" key="5">
    <source>
        <dbReference type="ARBA" id="ARBA00023172"/>
    </source>
</evidence>
<dbReference type="NCBIfam" id="NF033581">
    <property type="entry name" value="transpos_IS5_4"/>
    <property type="match status" value="1"/>
</dbReference>
<dbReference type="PANTHER" id="PTHR35604:SF2">
    <property type="entry name" value="TRANSPOSASE INSH FOR INSERTION SEQUENCE ELEMENT IS5A-RELATED"/>
    <property type="match status" value="1"/>
</dbReference>
<protein>
    <submittedName>
        <fullName evidence="8">IS5 family transposase</fullName>
    </submittedName>
</protein>
<keyword evidence="3" id="KW-0815">Transposition</keyword>
<keyword evidence="10" id="KW-1185">Reference proteome</keyword>
<evidence type="ECO:0000256" key="4">
    <source>
        <dbReference type="ARBA" id="ARBA00023125"/>
    </source>
</evidence>
<dbReference type="EMBL" id="CP117411">
    <property type="protein sequence ID" value="WCT71985.1"/>
    <property type="molecule type" value="Genomic_DNA"/>
</dbReference>
<feature type="domain" description="Transposase IS4-like" evidence="6">
    <location>
        <begin position="134"/>
        <end position="309"/>
    </location>
</feature>
<organism evidence="8 10">
    <name type="scientific">Sphingomonas naphthae</name>
    <dbReference type="NCBI Taxonomy" id="1813468"/>
    <lineage>
        <taxon>Bacteria</taxon>
        <taxon>Pseudomonadati</taxon>
        <taxon>Pseudomonadota</taxon>
        <taxon>Alphaproteobacteria</taxon>
        <taxon>Sphingomonadales</taxon>
        <taxon>Sphingomonadaceae</taxon>
        <taxon>Sphingomonas</taxon>
    </lineage>
</organism>
<comment type="function">
    <text evidence="1">Involved in the transposition of the insertion sequence IS5.</text>
</comment>
<sequence>MRREAGQGSFADVLVVGGGNRRLERIAELLDWGRLEGLLGGVYASGTGRPSYAPLTLLRILLLQGWYGLSDPAMEEALGDRLSFRRFAGLGLDERAPDHSTISRFRTLLADRGLADGIFAEVGRQLDAQGVTIRSGTLIDATVIEAAAAEPHRQKGGGRSQADPDARWVKSANGQARFGYKLHAAVDLGTGIVRRAIVTGANVADVDQGHHLVCGDETAVYADKGYVGPRLRERLARDGIRNRVQKKAGTGRPLTPRETWRNRLIGYRRGRIEAVFGTLKRSYGLARMRLMGLARNTCATLLTLTAWNLARAAAR</sequence>
<dbReference type="InterPro" id="IPR002559">
    <property type="entry name" value="Transposase_11"/>
</dbReference>